<dbReference type="PANTHER" id="PTHR19848">
    <property type="entry name" value="WD40 REPEAT PROTEIN"/>
    <property type="match status" value="1"/>
</dbReference>
<proteinExistence type="predicted"/>
<dbReference type="InterPro" id="IPR001680">
    <property type="entry name" value="WD40_rpt"/>
</dbReference>
<feature type="repeat" description="WD" evidence="3">
    <location>
        <begin position="71"/>
        <end position="105"/>
    </location>
</feature>
<gene>
    <name evidence="5" type="ORF">Pla8534_02190</name>
</gene>
<evidence type="ECO:0000313" key="5">
    <source>
        <dbReference type="EMBL" id="QDU92471.1"/>
    </source>
</evidence>
<dbReference type="Gene3D" id="2.130.10.10">
    <property type="entry name" value="YVTN repeat-like/Quinoprotein amine dehydrogenase"/>
    <property type="match status" value="3"/>
</dbReference>
<name>A0A518DKW1_9BACT</name>
<dbReference type="Pfam" id="PF00400">
    <property type="entry name" value="WD40"/>
    <property type="match status" value="4"/>
</dbReference>
<evidence type="ECO:0000256" key="1">
    <source>
        <dbReference type="ARBA" id="ARBA00022574"/>
    </source>
</evidence>
<dbReference type="RefSeq" id="WP_145048447.1">
    <property type="nucleotide sequence ID" value="NZ_CP036433.1"/>
</dbReference>
<evidence type="ECO:0000256" key="2">
    <source>
        <dbReference type="ARBA" id="ARBA00022737"/>
    </source>
</evidence>
<dbReference type="InterPro" id="IPR036322">
    <property type="entry name" value="WD40_repeat_dom_sf"/>
</dbReference>
<dbReference type="EMBL" id="CP036433">
    <property type="protein sequence ID" value="QDU92471.1"/>
    <property type="molecule type" value="Genomic_DNA"/>
</dbReference>
<feature type="repeat" description="WD" evidence="3">
    <location>
        <begin position="317"/>
        <end position="358"/>
    </location>
</feature>
<feature type="repeat" description="WD" evidence="3">
    <location>
        <begin position="153"/>
        <end position="194"/>
    </location>
</feature>
<dbReference type="PROSITE" id="PS50294">
    <property type="entry name" value="WD_REPEATS_REGION"/>
    <property type="match status" value="3"/>
</dbReference>
<dbReference type="OrthoDB" id="1677004at2"/>
<keyword evidence="1 3" id="KW-0853">WD repeat</keyword>
<dbReference type="PANTHER" id="PTHR19848:SF7">
    <property type="entry name" value="F-BOX AND WD-40 DOMAIN PROTEIN 7"/>
    <property type="match status" value="1"/>
</dbReference>
<sequence>MQINKPVQQWQLLFEGDWTTSVAFLGDSRRLAAGNKSGQIFVWDLPESAETDNQEKSETSEPPNFAPVRRLDGHTNGITHLCAAPDGKTLISASLDHTLRIWDVDAPASGSETVVIDQQDRERRARTKPTEEKEAILNAPGASVETVAAKHILNGHDGWIFSLGVSADGKRLISGDDTGLSIVWDLATQKEISRWSGYPHTWVRSAALSPDGKTAFTCDFGGKRDNFDVPAAQARLWNCEDGSLKLDLLKVWTPSVKDESRTDTYTYLTVWIKLLGRGLVCAAFSPDGKFLAVGQGGEGHGKILFVDVESGQILQTVTGHSQGACDVTFSADGKYVLSSGRDTTVRIWQFADGKEVAALTKPLGAKYKDWMHGLAISPDQQTVAAADIAGAVHLWRLQS</sequence>
<dbReference type="SUPFAM" id="SSF50978">
    <property type="entry name" value="WD40 repeat-like"/>
    <property type="match status" value="1"/>
</dbReference>
<dbReference type="PROSITE" id="PS00678">
    <property type="entry name" value="WD_REPEATS_1"/>
    <property type="match status" value="1"/>
</dbReference>
<evidence type="ECO:0000313" key="6">
    <source>
        <dbReference type="Proteomes" id="UP000317648"/>
    </source>
</evidence>
<feature type="region of interest" description="Disordered" evidence="4">
    <location>
        <begin position="45"/>
        <end position="67"/>
    </location>
</feature>
<dbReference type="PROSITE" id="PS50082">
    <property type="entry name" value="WD_REPEATS_2"/>
    <property type="match status" value="3"/>
</dbReference>
<dbReference type="SMART" id="SM00320">
    <property type="entry name" value="WD40"/>
    <property type="match status" value="6"/>
</dbReference>
<accession>A0A518DKW1</accession>
<evidence type="ECO:0000256" key="4">
    <source>
        <dbReference type="SAM" id="MobiDB-lite"/>
    </source>
</evidence>
<dbReference type="AlphaFoldDB" id="A0A518DKW1"/>
<dbReference type="InterPro" id="IPR015943">
    <property type="entry name" value="WD40/YVTN_repeat-like_dom_sf"/>
</dbReference>
<keyword evidence="6" id="KW-1185">Reference proteome</keyword>
<dbReference type="KEGG" id="lcre:Pla8534_02190"/>
<dbReference type="Proteomes" id="UP000317648">
    <property type="component" value="Chromosome"/>
</dbReference>
<dbReference type="PRINTS" id="PR00320">
    <property type="entry name" value="GPROTEINBRPT"/>
</dbReference>
<evidence type="ECO:0000256" key="3">
    <source>
        <dbReference type="PROSITE-ProRule" id="PRU00221"/>
    </source>
</evidence>
<organism evidence="5 6">
    <name type="scientific">Lignipirellula cremea</name>
    <dbReference type="NCBI Taxonomy" id="2528010"/>
    <lineage>
        <taxon>Bacteria</taxon>
        <taxon>Pseudomonadati</taxon>
        <taxon>Planctomycetota</taxon>
        <taxon>Planctomycetia</taxon>
        <taxon>Pirellulales</taxon>
        <taxon>Pirellulaceae</taxon>
        <taxon>Lignipirellula</taxon>
    </lineage>
</organism>
<dbReference type="InterPro" id="IPR020472">
    <property type="entry name" value="WD40_PAC1"/>
</dbReference>
<protein>
    <submittedName>
        <fullName evidence="5">Translocation protein TolB</fullName>
    </submittedName>
</protein>
<reference evidence="5 6" key="1">
    <citation type="submission" date="2019-02" db="EMBL/GenBank/DDBJ databases">
        <title>Deep-cultivation of Planctomycetes and their phenomic and genomic characterization uncovers novel biology.</title>
        <authorList>
            <person name="Wiegand S."/>
            <person name="Jogler M."/>
            <person name="Boedeker C."/>
            <person name="Pinto D."/>
            <person name="Vollmers J."/>
            <person name="Rivas-Marin E."/>
            <person name="Kohn T."/>
            <person name="Peeters S.H."/>
            <person name="Heuer A."/>
            <person name="Rast P."/>
            <person name="Oberbeckmann S."/>
            <person name="Bunk B."/>
            <person name="Jeske O."/>
            <person name="Meyerdierks A."/>
            <person name="Storesund J.E."/>
            <person name="Kallscheuer N."/>
            <person name="Luecker S."/>
            <person name="Lage O.M."/>
            <person name="Pohl T."/>
            <person name="Merkel B.J."/>
            <person name="Hornburger P."/>
            <person name="Mueller R.-W."/>
            <person name="Bruemmer F."/>
            <person name="Labrenz M."/>
            <person name="Spormann A.M."/>
            <person name="Op den Camp H."/>
            <person name="Overmann J."/>
            <person name="Amann R."/>
            <person name="Jetten M.S.M."/>
            <person name="Mascher T."/>
            <person name="Medema M.H."/>
            <person name="Devos D.P."/>
            <person name="Kaster A.-K."/>
            <person name="Ovreas L."/>
            <person name="Rohde M."/>
            <person name="Galperin M.Y."/>
            <person name="Jogler C."/>
        </authorList>
    </citation>
    <scope>NUCLEOTIDE SEQUENCE [LARGE SCALE GENOMIC DNA]</scope>
    <source>
        <strain evidence="5 6">Pla85_3_4</strain>
    </source>
</reference>
<dbReference type="InterPro" id="IPR019775">
    <property type="entry name" value="WD40_repeat_CS"/>
</dbReference>
<keyword evidence="2" id="KW-0677">Repeat</keyword>